<dbReference type="Pfam" id="PF01648">
    <property type="entry name" value="ACPS"/>
    <property type="match status" value="1"/>
</dbReference>
<keyword evidence="10" id="KW-0963">Cytoplasm</keyword>
<evidence type="ECO:0000259" key="11">
    <source>
        <dbReference type="Pfam" id="PF01648"/>
    </source>
</evidence>
<dbReference type="AlphaFoldDB" id="A0AAW8R8Z4"/>
<keyword evidence="5 10" id="KW-0460">Magnesium</keyword>
<feature type="binding site" evidence="10">
    <location>
        <position position="79"/>
    </location>
    <ligand>
        <name>Mg(2+)</name>
        <dbReference type="ChEBI" id="CHEBI:18420"/>
    </ligand>
</feature>
<evidence type="ECO:0000256" key="2">
    <source>
        <dbReference type="ARBA" id="ARBA00022679"/>
    </source>
</evidence>
<dbReference type="EMBL" id="JAVRIE010000010">
    <property type="protein sequence ID" value="MDT0584310.1"/>
    <property type="molecule type" value="Genomic_DNA"/>
</dbReference>
<comment type="caution">
    <text evidence="12">The sequence shown here is derived from an EMBL/GenBank/DDBJ whole genome shotgun (WGS) entry which is preliminary data.</text>
</comment>
<accession>A0AAW8R8Z4</accession>
<dbReference type="EC" id="2.7.8.7" evidence="10"/>
<dbReference type="HAMAP" id="MF_00101">
    <property type="entry name" value="AcpS"/>
    <property type="match status" value="1"/>
</dbReference>
<keyword evidence="6 10" id="KW-0443">Lipid metabolism</keyword>
<dbReference type="Gene3D" id="3.90.470.20">
    <property type="entry name" value="4'-phosphopantetheinyl transferase domain"/>
    <property type="match status" value="1"/>
</dbReference>
<evidence type="ECO:0000256" key="10">
    <source>
        <dbReference type="HAMAP-Rule" id="MF_00101"/>
    </source>
</evidence>
<evidence type="ECO:0000256" key="8">
    <source>
        <dbReference type="ARBA" id="ARBA00050875"/>
    </source>
</evidence>
<comment type="function">
    <text evidence="10">Transfers the 4'-phosphopantetheine moiety from coenzyme A to a Ser of acyl-carrier-protein.</text>
</comment>
<feature type="domain" description="4'-phosphopantetheinyl transferase" evidence="11">
    <location>
        <begin position="5"/>
        <end position="141"/>
    </location>
</feature>
<organism evidence="12 13">
    <name type="scientific">Brumicola blandensis</name>
    <dbReference type="NCBI Taxonomy" id="3075611"/>
    <lineage>
        <taxon>Bacteria</taxon>
        <taxon>Pseudomonadati</taxon>
        <taxon>Pseudomonadota</taxon>
        <taxon>Gammaproteobacteria</taxon>
        <taxon>Alteromonadales</taxon>
        <taxon>Alteromonadaceae</taxon>
        <taxon>Brumicola</taxon>
    </lineage>
</organism>
<evidence type="ECO:0000256" key="1">
    <source>
        <dbReference type="ARBA" id="ARBA00022516"/>
    </source>
</evidence>
<evidence type="ECO:0000256" key="9">
    <source>
        <dbReference type="ARBA" id="ARBA00054726"/>
    </source>
</evidence>
<dbReference type="GO" id="GO:0000287">
    <property type="term" value="F:magnesium ion binding"/>
    <property type="evidence" value="ECO:0007669"/>
    <property type="project" value="UniProtKB-UniRule"/>
</dbReference>
<proteinExistence type="inferred from homology"/>
<keyword evidence="2 10" id="KW-0808">Transferase</keyword>
<dbReference type="RefSeq" id="WP_311363082.1">
    <property type="nucleotide sequence ID" value="NZ_JAVRIE010000010.1"/>
</dbReference>
<evidence type="ECO:0000256" key="7">
    <source>
        <dbReference type="ARBA" id="ARBA00023160"/>
    </source>
</evidence>
<gene>
    <name evidence="10 12" type="primary">acpS</name>
    <name evidence="12" type="ORF">RM544_17305</name>
</gene>
<dbReference type="InterPro" id="IPR002582">
    <property type="entry name" value="ACPS"/>
</dbReference>
<keyword evidence="7 10" id="KW-0275">Fatty acid biosynthesis</keyword>
<dbReference type="GO" id="GO:0005737">
    <property type="term" value="C:cytoplasm"/>
    <property type="evidence" value="ECO:0007669"/>
    <property type="project" value="UniProtKB-SubCell"/>
</dbReference>
<evidence type="ECO:0000313" key="12">
    <source>
        <dbReference type="EMBL" id="MDT0584310.1"/>
    </source>
</evidence>
<keyword evidence="3 10" id="KW-0479">Metal-binding</keyword>
<dbReference type="GO" id="GO:0006633">
    <property type="term" value="P:fatty acid biosynthetic process"/>
    <property type="evidence" value="ECO:0007669"/>
    <property type="project" value="UniProtKB-UniRule"/>
</dbReference>
<reference evidence="12 13" key="1">
    <citation type="submission" date="2023-09" db="EMBL/GenBank/DDBJ databases">
        <authorList>
            <person name="Rey-Velasco X."/>
        </authorList>
    </citation>
    <scope>NUCLEOTIDE SEQUENCE [LARGE SCALE GENOMIC DNA]</scope>
    <source>
        <strain evidence="12 13">W409</strain>
    </source>
</reference>
<dbReference type="SUPFAM" id="SSF56214">
    <property type="entry name" value="4'-phosphopantetheinyl transferase"/>
    <property type="match status" value="1"/>
</dbReference>
<comment type="catalytic activity">
    <reaction evidence="8 10">
        <text>apo-[ACP] + CoA = holo-[ACP] + adenosine 3',5'-bisphosphate + H(+)</text>
        <dbReference type="Rhea" id="RHEA:12068"/>
        <dbReference type="Rhea" id="RHEA-COMP:9685"/>
        <dbReference type="Rhea" id="RHEA-COMP:9690"/>
        <dbReference type="ChEBI" id="CHEBI:15378"/>
        <dbReference type="ChEBI" id="CHEBI:29999"/>
        <dbReference type="ChEBI" id="CHEBI:57287"/>
        <dbReference type="ChEBI" id="CHEBI:58343"/>
        <dbReference type="ChEBI" id="CHEBI:64479"/>
        <dbReference type="EC" id="2.7.8.7"/>
    </reaction>
</comment>
<dbReference type="GO" id="GO:0008897">
    <property type="term" value="F:holo-[acyl-carrier-protein] synthase activity"/>
    <property type="evidence" value="ECO:0007669"/>
    <property type="project" value="UniProtKB-UniRule"/>
</dbReference>
<evidence type="ECO:0000256" key="3">
    <source>
        <dbReference type="ARBA" id="ARBA00022723"/>
    </source>
</evidence>
<dbReference type="InterPro" id="IPR008278">
    <property type="entry name" value="4-PPantetheinyl_Trfase_dom"/>
</dbReference>
<name>A0AAW8R8Z4_9ALTE</name>
<keyword evidence="1 10" id="KW-0444">Lipid biosynthesis</keyword>
<keyword evidence="13" id="KW-1185">Reference proteome</keyword>
<dbReference type="Proteomes" id="UP001249020">
    <property type="component" value="Unassembled WGS sequence"/>
</dbReference>
<evidence type="ECO:0000256" key="4">
    <source>
        <dbReference type="ARBA" id="ARBA00022832"/>
    </source>
</evidence>
<evidence type="ECO:0000313" key="13">
    <source>
        <dbReference type="Proteomes" id="UP001249020"/>
    </source>
</evidence>
<comment type="similarity">
    <text evidence="10">Belongs to the P-Pant transferase superfamily. AcpS family.</text>
</comment>
<evidence type="ECO:0000256" key="6">
    <source>
        <dbReference type="ARBA" id="ARBA00023098"/>
    </source>
</evidence>
<dbReference type="NCBIfam" id="TIGR00516">
    <property type="entry name" value="acpS"/>
    <property type="match status" value="1"/>
</dbReference>
<keyword evidence="4 10" id="KW-0276">Fatty acid metabolism</keyword>
<sequence>MAIIGIGTDIVEIARLQASVSKSDSMAKRILTANEYADYTALSDLPRIRPRQQVEISDKDSVELSSQARFLAKRFAAKEAAVKAIGNGIGNGVSWQQLEIAHRETGQPYLKVNGHLLALFEQQGVKHSHISISDEKHYATATVVLES</sequence>
<comment type="cofactor">
    <cofactor evidence="10">
        <name>Mg(2+)</name>
        <dbReference type="ChEBI" id="CHEBI:18420"/>
    </cofactor>
</comment>
<dbReference type="InterPro" id="IPR037143">
    <property type="entry name" value="4-PPantetheinyl_Trfase_dom_sf"/>
</dbReference>
<dbReference type="NCBIfam" id="TIGR00556">
    <property type="entry name" value="pantethn_trn"/>
    <property type="match status" value="1"/>
</dbReference>
<dbReference type="FunFam" id="3.90.470.20:FF:000001">
    <property type="entry name" value="Holo-[acyl-carrier-protein] synthase"/>
    <property type="match status" value="1"/>
</dbReference>
<dbReference type="InterPro" id="IPR004568">
    <property type="entry name" value="Ppantetheine-prot_Trfase_dom"/>
</dbReference>
<feature type="binding site" evidence="10">
    <location>
        <position position="9"/>
    </location>
    <ligand>
        <name>Mg(2+)</name>
        <dbReference type="ChEBI" id="CHEBI:18420"/>
    </ligand>
</feature>
<comment type="subcellular location">
    <subcellularLocation>
        <location evidence="10">Cytoplasm</location>
    </subcellularLocation>
</comment>
<protein>
    <recommendedName>
        <fullName evidence="10">Holo-[acyl-carrier-protein] synthase</fullName>
        <shortName evidence="10">Holo-ACP synthase</shortName>
        <ecNumber evidence="10">2.7.8.7</ecNumber>
    </recommendedName>
    <alternativeName>
        <fullName evidence="10">4'-phosphopantetheinyl transferase AcpS</fullName>
    </alternativeName>
</protein>
<evidence type="ECO:0000256" key="5">
    <source>
        <dbReference type="ARBA" id="ARBA00022842"/>
    </source>
</evidence>
<comment type="function">
    <text evidence="9">Transfers the 4'-phosphopantetheine moiety from coenzyme A to the 'Ser-36' of acyl-carrier-protein.</text>
</comment>